<dbReference type="Pfam" id="PF03737">
    <property type="entry name" value="RraA-like"/>
    <property type="match status" value="1"/>
</dbReference>
<protein>
    <recommendedName>
        <fullName evidence="2">RraA family protein</fullName>
    </recommendedName>
</protein>
<dbReference type="SUPFAM" id="SSF89562">
    <property type="entry name" value="RraA-like"/>
    <property type="match status" value="1"/>
</dbReference>
<dbReference type="PANTHER" id="PTHR33254:SF4">
    <property type="entry name" value="4-HYDROXY-4-METHYL-2-OXOGLUTARATE ALDOLASE 3-RELATED"/>
    <property type="match status" value="1"/>
</dbReference>
<dbReference type="AlphaFoldDB" id="A0A381U7T4"/>
<name>A0A381U7T4_9ZZZZ</name>
<dbReference type="InterPro" id="IPR036704">
    <property type="entry name" value="RraA/RraA-like_sf"/>
</dbReference>
<accession>A0A381U7T4</accession>
<evidence type="ECO:0000313" key="1">
    <source>
        <dbReference type="EMBL" id="SVA24209.1"/>
    </source>
</evidence>
<gene>
    <name evidence="1" type="ORF">METZ01_LOCUS77063</name>
</gene>
<evidence type="ECO:0008006" key="2">
    <source>
        <dbReference type="Google" id="ProtNLM"/>
    </source>
</evidence>
<feature type="non-terminal residue" evidence="1">
    <location>
        <position position="1"/>
    </location>
</feature>
<dbReference type="InterPro" id="IPR005493">
    <property type="entry name" value="RraA/RraA-like"/>
</dbReference>
<proteinExistence type="predicted"/>
<reference evidence="1" key="1">
    <citation type="submission" date="2018-05" db="EMBL/GenBank/DDBJ databases">
        <authorList>
            <person name="Lanie J.A."/>
            <person name="Ng W.-L."/>
            <person name="Kazmierczak K.M."/>
            <person name="Andrzejewski T.M."/>
            <person name="Davidsen T.M."/>
            <person name="Wayne K.J."/>
            <person name="Tettelin H."/>
            <person name="Glass J.I."/>
            <person name="Rusch D."/>
            <person name="Podicherti R."/>
            <person name="Tsui H.-C.T."/>
            <person name="Winkler M.E."/>
        </authorList>
    </citation>
    <scope>NUCLEOTIDE SEQUENCE</scope>
</reference>
<dbReference type="PANTHER" id="PTHR33254">
    <property type="entry name" value="4-HYDROXY-4-METHYL-2-OXOGLUTARATE ALDOLASE 3-RELATED"/>
    <property type="match status" value="1"/>
</dbReference>
<organism evidence="1">
    <name type="scientific">marine metagenome</name>
    <dbReference type="NCBI Taxonomy" id="408172"/>
    <lineage>
        <taxon>unclassified sequences</taxon>
        <taxon>metagenomes</taxon>
        <taxon>ecological metagenomes</taxon>
    </lineage>
</organism>
<sequence>VSELTQNEIDSVTGMQTCAVSNAIESLNIRSRTEGFMTPDIKSMFPDMGSIAGFAVTAVIKASTPPSGNMNYSRVKWVDEILKIPGPRVIVMKDLDHPFVIGSFWGEVQSAIHSSLDCVGVVTDGGVRDLDEMQEWGFNAFASTALVSRANVHLVEANIPVTIGGVTVNPGDLLLGDKHGVISIPKDIVKDLPDAIAKVEAGEKEIIDVCKDQNFSPEKLKDILRQRYGG</sequence>
<dbReference type="Gene3D" id="3.50.30.40">
    <property type="entry name" value="Ribonuclease E inhibitor RraA/RraA-like"/>
    <property type="match status" value="1"/>
</dbReference>
<dbReference type="EMBL" id="UINC01005893">
    <property type="protein sequence ID" value="SVA24209.1"/>
    <property type="molecule type" value="Genomic_DNA"/>
</dbReference>
<dbReference type="CDD" id="cd16841">
    <property type="entry name" value="RraA_family"/>
    <property type="match status" value="1"/>
</dbReference>